<proteinExistence type="predicted"/>
<protein>
    <submittedName>
        <fullName evidence="1">Uncharacterized protein</fullName>
    </submittedName>
</protein>
<dbReference type="AlphaFoldDB" id="A0A645G555"/>
<organism evidence="1">
    <name type="scientific">bioreactor metagenome</name>
    <dbReference type="NCBI Taxonomy" id="1076179"/>
    <lineage>
        <taxon>unclassified sequences</taxon>
        <taxon>metagenomes</taxon>
        <taxon>ecological metagenomes</taxon>
    </lineage>
</organism>
<sequence>MYGHPDLFEIDSNFKKSLKFADRGIRQILKSYRQPERAILKFLPEKVFHPFDLMLFRRQISVCRPRSLTQFFVSREEAKVDPGFLSEGEYFHTQGA</sequence>
<comment type="caution">
    <text evidence="1">The sequence shown here is derived from an EMBL/GenBank/DDBJ whole genome shotgun (WGS) entry which is preliminary data.</text>
</comment>
<accession>A0A645G555</accession>
<gene>
    <name evidence="1" type="ORF">SDC9_166509</name>
</gene>
<name>A0A645G555_9ZZZZ</name>
<dbReference type="EMBL" id="VSSQ01066643">
    <property type="protein sequence ID" value="MPN19143.1"/>
    <property type="molecule type" value="Genomic_DNA"/>
</dbReference>
<reference evidence="1" key="1">
    <citation type="submission" date="2019-08" db="EMBL/GenBank/DDBJ databases">
        <authorList>
            <person name="Kucharzyk K."/>
            <person name="Murdoch R.W."/>
            <person name="Higgins S."/>
            <person name="Loffler F."/>
        </authorList>
    </citation>
    <scope>NUCLEOTIDE SEQUENCE</scope>
</reference>
<evidence type="ECO:0000313" key="1">
    <source>
        <dbReference type="EMBL" id="MPN19143.1"/>
    </source>
</evidence>